<organism evidence="3 4">
    <name type="scientific">Bartonella bacilliformis INS</name>
    <dbReference type="NCBI Taxonomy" id="1206782"/>
    <lineage>
        <taxon>Bacteria</taxon>
        <taxon>Pseudomonadati</taxon>
        <taxon>Pseudomonadota</taxon>
        <taxon>Alphaproteobacteria</taxon>
        <taxon>Hyphomicrobiales</taxon>
        <taxon>Bartonellaceae</taxon>
        <taxon>Bartonella</taxon>
    </lineage>
</organism>
<feature type="transmembrane region" description="Helical" evidence="2">
    <location>
        <begin position="83"/>
        <end position="108"/>
    </location>
</feature>
<dbReference type="PANTHER" id="PTHR35335:SF1">
    <property type="entry name" value="UPF0716 PROTEIN FXSA"/>
    <property type="match status" value="1"/>
</dbReference>
<dbReference type="GeneID" id="4685144"/>
<gene>
    <name evidence="3" type="ORF">BbINS_06122</name>
</gene>
<dbReference type="EMBL" id="AMQK01000019">
    <property type="protein sequence ID" value="EKS43176.1"/>
    <property type="molecule type" value="Genomic_DNA"/>
</dbReference>
<proteinExistence type="predicted"/>
<keyword evidence="2" id="KW-0812">Transmembrane</keyword>
<feature type="transmembrane region" description="Helical" evidence="2">
    <location>
        <begin position="36"/>
        <end position="62"/>
    </location>
</feature>
<dbReference type="NCBIfam" id="NF008528">
    <property type="entry name" value="PRK11463.1-2"/>
    <property type="match status" value="1"/>
</dbReference>
<dbReference type="Pfam" id="PF04186">
    <property type="entry name" value="FxsA"/>
    <property type="match status" value="1"/>
</dbReference>
<keyword evidence="4" id="KW-1185">Reference proteome</keyword>
<feature type="transmembrane region" description="Helical" evidence="2">
    <location>
        <begin position="12"/>
        <end position="30"/>
    </location>
</feature>
<keyword evidence="2" id="KW-0472">Membrane</keyword>
<reference evidence="3 4" key="1">
    <citation type="journal article" date="2013" name="Genome Announc.">
        <title>Whole Genome Sequencing and Comparative Analysis of Bartonella bacilliformis Strain INS, the Causative Agent of Carrion's Disease.</title>
        <authorList>
            <person name="Tarazona D."/>
            <person name="Padilla C."/>
            <person name="Caceres O."/>
            <person name="Montenegro J.D."/>
            <person name="Bailon H."/>
            <person name="Ventura G."/>
            <person name="Mendoza G."/>
            <person name="Anaya E."/>
            <person name="Guio H."/>
        </authorList>
    </citation>
    <scope>NUCLEOTIDE SEQUENCE [LARGE SCALE GENOMIC DNA]</scope>
    <source>
        <strain evidence="3 4">INS</strain>
    </source>
</reference>
<evidence type="ECO:0000256" key="2">
    <source>
        <dbReference type="SAM" id="Phobius"/>
    </source>
</evidence>
<evidence type="ECO:0000256" key="1">
    <source>
        <dbReference type="SAM" id="MobiDB-lite"/>
    </source>
</evidence>
<evidence type="ECO:0000313" key="3">
    <source>
        <dbReference type="EMBL" id="EKS43176.1"/>
    </source>
</evidence>
<dbReference type="PANTHER" id="PTHR35335">
    <property type="entry name" value="UPF0716 PROTEIN FXSA"/>
    <property type="match status" value="1"/>
</dbReference>
<evidence type="ECO:0000313" key="4">
    <source>
        <dbReference type="Proteomes" id="UP000009359"/>
    </source>
</evidence>
<sequence>MTKFYHIKPRFLLIIVLCALFVEITGFILVGREIGVLATLSLIFLTMISGSILLRIYGINLLKNIQRDLIQGHMPTHNISDEAFILIGAILLIIPGFVSDIIGILLLIKSVRTCAQSLLSLLKNKTNANAKTTTQNKFENIIELNAENYQSYDAKESPWHKSNDNHSNEKNLTDTEK</sequence>
<dbReference type="Proteomes" id="UP000009359">
    <property type="component" value="Unassembled WGS sequence"/>
</dbReference>
<keyword evidence="2" id="KW-1133">Transmembrane helix</keyword>
<protein>
    <submittedName>
        <fullName evidence="3">FxsA cytoplasmic membrane protein</fullName>
    </submittedName>
</protein>
<feature type="region of interest" description="Disordered" evidence="1">
    <location>
        <begin position="155"/>
        <end position="177"/>
    </location>
</feature>
<accession>A0ABN0IF53</accession>
<dbReference type="RefSeq" id="WP_005768066.1">
    <property type="nucleotide sequence ID" value="NZ_AMQK01000019.1"/>
</dbReference>
<dbReference type="InterPro" id="IPR007313">
    <property type="entry name" value="FxsA"/>
</dbReference>
<name>A0ABN0IF53_BARBA</name>
<comment type="caution">
    <text evidence="3">The sequence shown here is derived from an EMBL/GenBank/DDBJ whole genome shotgun (WGS) entry which is preliminary data.</text>
</comment>